<dbReference type="UniPathway" id="UPA00214"/>
<dbReference type="Proteomes" id="UP000030661">
    <property type="component" value="Unassembled WGS sequence"/>
</dbReference>
<keyword evidence="6 17" id="KW-0808">Transferase</keyword>
<dbReference type="GO" id="GO:0033499">
    <property type="term" value="P:galactose catabolic process via UDP-galactose, Leloir pathway"/>
    <property type="evidence" value="ECO:0007669"/>
    <property type="project" value="TreeGrafter"/>
</dbReference>
<dbReference type="FunFam" id="3.30.428.10:FF:000002">
    <property type="entry name" value="Galactose-1-phosphate uridylyltransferase"/>
    <property type="match status" value="1"/>
</dbReference>
<evidence type="ECO:0000256" key="7">
    <source>
        <dbReference type="ARBA" id="ARBA00022695"/>
    </source>
</evidence>
<keyword evidence="11 17" id="KW-0119">Carbohydrate metabolism</keyword>
<dbReference type="EC" id="2.7.7.12" evidence="4 12"/>
<comment type="pathway">
    <text evidence="2 17">Carbohydrate metabolism; galactose metabolism.</text>
</comment>
<feature type="binding site" description="in other chain" evidence="14">
    <location>
        <position position="323"/>
    </location>
    <ligand>
        <name>UDP-alpha-D-glucose</name>
        <dbReference type="ChEBI" id="CHEBI:58885"/>
        <note>ligand shared between dimeric partners</note>
    </ligand>
</feature>
<evidence type="ECO:0000256" key="3">
    <source>
        <dbReference type="ARBA" id="ARBA00010951"/>
    </source>
</evidence>
<dbReference type="GO" id="GO:0008108">
    <property type="term" value="F:UDP-glucose:hexose-1-phosphate uridylyltransferase activity"/>
    <property type="evidence" value="ECO:0007669"/>
    <property type="project" value="UniProtKB-UniRule"/>
</dbReference>
<evidence type="ECO:0000256" key="5">
    <source>
        <dbReference type="ARBA" id="ARBA00016340"/>
    </source>
</evidence>
<evidence type="ECO:0000256" key="6">
    <source>
        <dbReference type="ARBA" id="ARBA00022679"/>
    </source>
</evidence>
<evidence type="ECO:0000259" key="20">
    <source>
        <dbReference type="Pfam" id="PF02744"/>
    </source>
</evidence>
<dbReference type="HOGENOM" id="CLU_029960_0_0_0"/>
<dbReference type="PROSITE" id="PS00117">
    <property type="entry name" value="GAL_P_UDP_TRANSF_I"/>
    <property type="match status" value="1"/>
</dbReference>
<dbReference type="SUPFAM" id="SSF54197">
    <property type="entry name" value="HIT-like"/>
    <property type="match status" value="2"/>
</dbReference>
<dbReference type="PANTHER" id="PTHR11943">
    <property type="entry name" value="GALACTOSE-1-PHOSPHATE URIDYLYLTRANSFERASE"/>
    <property type="match status" value="1"/>
</dbReference>
<gene>
    <name evidence="21" type="ORF">U27_03579</name>
</gene>
<feature type="region of interest" description="Disordered" evidence="18">
    <location>
        <begin position="27"/>
        <end position="48"/>
    </location>
</feature>
<evidence type="ECO:0000256" key="17">
    <source>
        <dbReference type="RuleBase" id="RU000506"/>
    </source>
</evidence>
<evidence type="ECO:0000256" key="8">
    <source>
        <dbReference type="ARBA" id="ARBA00022723"/>
    </source>
</evidence>
<evidence type="ECO:0000256" key="1">
    <source>
        <dbReference type="ARBA" id="ARBA00001107"/>
    </source>
</evidence>
<dbReference type="InterPro" id="IPR001937">
    <property type="entry name" value="GalP_UDPtransf1"/>
</dbReference>
<comment type="catalytic activity">
    <reaction evidence="1 17">
        <text>alpha-D-galactose 1-phosphate + UDP-alpha-D-glucose = alpha-D-glucose 1-phosphate + UDP-alpha-D-galactose</text>
        <dbReference type="Rhea" id="RHEA:13989"/>
        <dbReference type="ChEBI" id="CHEBI:58336"/>
        <dbReference type="ChEBI" id="CHEBI:58601"/>
        <dbReference type="ChEBI" id="CHEBI:58885"/>
        <dbReference type="ChEBI" id="CHEBI:66914"/>
        <dbReference type="EC" id="2.7.7.12"/>
    </reaction>
</comment>
<dbReference type="EMBL" id="DF820465">
    <property type="protein sequence ID" value="GAK56616.1"/>
    <property type="molecule type" value="Genomic_DNA"/>
</dbReference>
<feature type="binding site" description="in other chain" evidence="14">
    <location>
        <position position="153"/>
    </location>
    <ligand>
        <name>UDP-alpha-D-glucose</name>
        <dbReference type="ChEBI" id="CHEBI:58885"/>
        <note>ligand shared between dimeric partners</note>
    </ligand>
</feature>
<evidence type="ECO:0000256" key="11">
    <source>
        <dbReference type="ARBA" id="ARBA00023277"/>
    </source>
</evidence>
<evidence type="ECO:0000256" key="4">
    <source>
        <dbReference type="ARBA" id="ARBA00012384"/>
    </source>
</evidence>
<evidence type="ECO:0000256" key="13">
    <source>
        <dbReference type="PIRSR" id="PIRSR000808-1"/>
    </source>
</evidence>
<dbReference type="GO" id="GO:0005737">
    <property type="term" value="C:cytoplasm"/>
    <property type="evidence" value="ECO:0007669"/>
    <property type="project" value="TreeGrafter"/>
</dbReference>
<proteinExistence type="inferred from homology"/>
<feature type="binding site" description="in other chain" evidence="14">
    <location>
        <position position="168"/>
    </location>
    <ligand>
        <name>UDP-alpha-D-glucose</name>
        <dbReference type="ChEBI" id="CHEBI:58885"/>
        <note>ligand shared between dimeric partners</note>
    </ligand>
</feature>
<feature type="binding site" description="in other chain" evidence="14">
    <location>
        <begin position="159"/>
        <end position="161"/>
    </location>
    <ligand>
        <name>UDP-alpha-D-glucose</name>
        <dbReference type="ChEBI" id="CHEBI:58885"/>
        <note>ligand shared between dimeric partners</note>
    </ligand>
</feature>
<dbReference type="Pfam" id="PF02744">
    <property type="entry name" value="GalP_UDP_tr_C"/>
    <property type="match status" value="1"/>
</dbReference>
<dbReference type="PANTHER" id="PTHR11943:SF1">
    <property type="entry name" value="GALACTOSE-1-PHOSPHATE URIDYLYLTRANSFERASE"/>
    <property type="match status" value="1"/>
</dbReference>
<feature type="binding site" evidence="15">
    <location>
        <position position="51"/>
    </location>
    <ligand>
        <name>Zn(2+)</name>
        <dbReference type="ChEBI" id="CHEBI:29105"/>
    </ligand>
</feature>
<dbReference type="eggNOG" id="COG1085">
    <property type="taxonomic scope" value="Bacteria"/>
</dbReference>
<dbReference type="STRING" id="1499967.U27_03579"/>
<dbReference type="InterPro" id="IPR036265">
    <property type="entry name" value="HIT-like_sf"/>
</dbReference>
<keyword evidence="8 15" id="KW-0479">Metal-binding</keyword>
<feature type="binding site" evidence="16">
    <location>
        <position position="298"/>
    </location>
    <ligand>
        <name>Fe cation</name>
        <dbReference type="ChEBI" id="CHEBI:24875"/>
    </ligand>
</feature>
<evidence type="ECO:0000259" key="19">
    <source>
        <dbReference type="Pfam" id="PF01087"/>
    </source>
</evidence>
<evidence type="ECO:0000256" key="12">
    <source>
        <dbReference type="NCBIfam" id="TIGR00209"/>
    </source>
</evidence>
<evidence type="ECO:0000256" key="2">
    <source>
        <dbReference type="ARBA" id="ARBA00004947"/>
    </source>
</evidence>
<feature type="binding site" description="in other chain" evidence="14">
    <location>
        <begin position="76"/>
        <end position="77"/>
    </location>
    <ligand>
        <name>UDP-alpha-D-glucose</name>
        <dbReference type="ChEBI" id="CHEBI:58885"/>
        <note>ligand shared between dimeric partners</note>
    </ligand>
</feature>
<name>A0A081BWB1_VECG1</name>
<evidence type="ECO:0000256" key="15">
    <source>
        <dbReference type="PIRSR" id="PIRSR000808-3"/>
    </source>
</evidence>
<comment type="cofactor">
    <cofactor evidence="16">
        <name>Fe cation</name>
        <dbReference type="ChEBI" id="CHEBI:24875"/>
    </cofactor>
    <text evidence="16">Binds 1 Fe cation per subunit.</text>
</comment>
<protein>
    <recommendedName>
        <fullName evidence="5 12">Galactose-1-phosphate uridylyltransferase</fullName>
        <ecNumber evidence="4 12">2.7.7.12</ecNumber>
    </recommendedName>
</protein>
<evidence type="ECO:0000313" key="21">
    <source>
        <dbReference type="EMBL" id="GAK56616.1"/>
    </source>
</evidence>
<dbReference type="Gene3D" id="3.30.428.10">
    <property type="entry name" value="HIT-like"/>
    <property type="match status" value="2"/>
</dbReference>
<dbReference type="InterPro" id="IPR019779">
    <property type="entry name" value="GalP_UDPtransf1_His-AS"/>
</dbReference>
<feature type="binding site" evidence="14">
    <location>
        <begin position="27"/>
        <end position="30"/>
    </location>
    <ligand>
        <name>UDP-alpha-D-glucose</name>
        <dbReference type="ChEBI" id="CHEBI:58885"/>
        <note>ligand shared between dimeric partners</note>
    </ligand>
</feature>
<evidence type="ECO:0000256" key="18">
    <source>
        <dbReference type="SAM" id="MobiDB-lite"/>
    </source>
</evidence>
<sequence length="347" mass="40415">MKFEPTEHPHRRYNALTGDWILVSPHRTKRPWQGKQETPTPEQRPSYDPTCYLCPGNTRAGGHANPDYESTFVFTNDFAALLEDTPEHGPEQQHPLMRVQPEQGTCRVICFSPRHDLTLPEMAVEDIRKVIDVWAQQTVELGQKYRWVQVFENKGAIMGCSNPHPHGQIWTGSVLPNEPTKEELRQKAYFEETGNVLLEDYLKLEVQSGERIVLENAHWIVLTPYWALWPFETLLLPRRHVLRLPDLTNEERDSLAEIMQRFLSKYDNLFQVSFPYSMGWHGAPTDDGDYAHWQLHAHYYPPLLRSATIKKFMVGYEMLAEAQRDITPEQAADRLRSLSAIHYKQQR</sequence>
<keyword evidence="9 15" id="KW-0862">Zinc</keyword>
<keyword evidence="10 17" id="KW-0299">Galactose metabolism</keyword>
<evidence type="ECO:0000256" key="10">
    <source>
        <dbReference type="ARBA" id="ARBA00023144"/>
    </source>
</evidence>
<dbReference type="PIRSF" id="PIRSF000808">
    <property type="entry name" value="GalT"/>
    <property type="match status" value="1"/>
</dbReference>
<feature type="active site" description="Tele-UMP-histidine intermediate" evidence="13">
    <location>
        <position position="166"/>
    </location>
</feature>
<feature type="binding site" description="in other chain" evidence="14">
    <location>
        <position position="60"/>
    </location>
    <ligand>
        <name>UDP-alpha-D-glucose</name>
        <dbReference type="ChEBI" id="CHEBI:58885"/>
        <note>ligand shared between dimeric partners</note>
    </ligand>
</feature>
<dbReference type="NCBIfam" id="NF008724">
    <property type="entry name" value="PRK11720.1"/>
    <property type="match status" value="1"/>
</dbReference>
<comment type="similarity">
    <text evidence="3 17">Belongs to the galactose-1-phosphate uridylyltransferase type 1 family.</text>
</comment>
<feature type="binding site" evidence="15">
    <location>
        <position position="164"/>
    </location>
    <ligand>
        <name>Zn(2+)</name>
        <dbReference type="ChEBI" id="CHEBI:29105"/>
    </ligand>
</feature>
<dbReference type="AlphaFoldDB" id="A0A081BWB1"/>
<keyword evidence="22" id="KW-1185">Reference proteome</keyword>
<feature type="binding site" evidence="16">
    <location>
        <position position="182"/>
    </location>
    <ligand>
        <name>Fe cation</name>
        <dbReference type="ChEBI" id="CHEBI:24875"/>
    </ligand>
</feature>
<dbReference type="InterPro" id="IPR005850">
    <property type="entry name" value="GalP_Utransf_C"/>
</dbReference>
<feature type="binding site" evidence="16">
    <location>
        <position position="296"/>
    </location>
    <ligand>
        <name>Fe cation</name>
        <dbReference type="ChEBI" id="CHEBI:24875"/>
    </ligand>
</feature>
<dbReference type="FunFam" id="3.30.428.10:FF:000001">
    <property type="entry name" value="Galactose-1-phosphate uridylyltransferase"/>
    <property type="match status" value="1"/>
</dbReference>
<dbReference type="GO" id="GO:0008270">
    <property type="term" value="F:zinc ion binding"/>
    <property type="evidence" value="ECO:0007669"/>
    <property type="project" value="InterPro"/>
</dbReference>
<evidence type="ECO:0000256" key="16">
    <source>
        <dbReference type="PIRSR" id="PIRSR000808-4"/>
    </source>
</evidence>
<feature type="binding site" evidence="15">
    <location>
        <position position="54"/>
    </location>
    <ligand>
        <name>Zn(2+)</name>
        <dbReference type="ChEBI" id="CHEBI:29105"/>
    </ligand>
</feature>
<accession>A0A081BWB1</accession>
<dbReference type="Pfam" id="PF01087">
    <property type="entry name" value="GalP_UDP_transf"/>
    <property type="match status" value="1"/>
</dbReference>
<feature type="domain" description="Galactose-1-phosphate uridyl transferase C-terminal" evidence="20">
    <location>
        <begin position="185"/>
        <end position="346"/>
    </location>
</feature>
<feature type="binding site" evidence="16">
    <location>
        <position position="281"/>
    </location>
    <ligand>
        <name>Fe cation</name>
        <dbReference type="ChEBI" id="CHEBI:24875"/>
    </ligand>
</feature>
<keyword evidence="16" id="KW-0408">Iron</keyword>
<evidence type="ECO:0000313" key="22">
    <source>
        <dbReference type="Proteomes" id="UP000030661"/>
    </source>
</evidence>
<comment type="cofactor">
    <cofactor evidence="15">
        <name>Zn(2+)</name>
        <dbReference type="ChEBI" id="CHEBI:29105"/>
    </cofactor>
    <text evidence="15">Binds 1 zinc ion per subunit.</text>
</comment>
<dbReference type="CDD" id="cd00608">
    <property type="entry name" value="GalT"/>
    <property type="match status" value="1"/>
</dbReference>
<evidence type="ECO:0000256" key="14">
    <source>
        <dbReference type="PIRSR" id="PIRSR000808-2"/>
    </source>
</evidence>
<evidence type="ECO:0000256" key="9">
    <source>
        <dbReference type="ARBA" id="ARBA00022833"/>
    </source>
</evidence>
<feature type="binding site" evidence="14">
    <location>
        <begin position="316"/>
        <end position="317"/>
    </location>
    <ligand>
        <name>UDP-alpha-D-glucose</name>
        <dbReference type="ChEBI" id="CHEBI:58885"/>
        <note>ligand shared between dimeric partners</note>
    </ligand>
</feature>
<organism evidence="21">
    <name type="scientific">Vecturithrix granuli</name>
    <dbReference type="NCBI Taxonomy" id="1499967"/>
    <lineage>
        <taxon>Bacteria</taxon>
        <taxon>Candidatus Moduliflexota</taxon>
        <taxon>Candidatus Vecturitrichia</taxon>
        <taxon>Candidatus Vecturitrichales</taxon>
        <taxon>Candidatus Vecturitrichaceae</taxon>
        <taxon>Candidatus Vecturithrix</taxon>
    </lineage>
</organism>
<dbReference type="InterPro" id="IPR005849">
    <property type="entry name" value="GalP_Utransf_N"/>
</dbReference>
<dbReference type="NCBIfam" id="TIGR00209">
    <property type="entry name" value="galT_1"/>
    <property type="match status" value="1"/>
</dbReference>
<feature type="binding site" evidence="14">
    <location>
        <begin position="311"/>
        <end position="312"/>
    </location>
    <ligand>
        <name>UDP-alpha-D-glucose</name>
        <dbReference type="ChEBI" id="CHEBI:58885"/>
        <note>ligand shared between dimeric partners</note>
    </ligand>
</feature>
<keyword evidence="7 17" id="KW-0548">Nucleotidyltransferase</keyword>
<feature type="domain" description="Galactose-1-phosphate uridyl transferase N-terminal" evidence="19">
    <location>
        <begin position="2"/>
        <end position="176"/>
    </location>
</feature>
<reference evidence="21" key="1">
    <citation type="journal article" date="2015" name="PeerJ">
        <title>First genomic representation of candidate bacterial phylum KSB3 points to enhanced environmental sensing as a trigger of wastewater bulking.</title>
        <authorList>
            <person name="Sekiguchi Y."/>
            <person name="Ohashi A."/>
            <person name="Parks D.H."/>
            <person name="Yamauchi T."/>
            <person name="Tyson G.W."/>
            <person name="Hugenholtz P."/>
        </authorList>
    </citation>
    <scope>NUCLEOTIDE SEQUENCE [LARGE SCALE GENOMIC DNA]</scope>
</reference>
<feature type="binding site" evidence="15">
    <location>
        <position position="115"/>
    </location>
    <ligand>
        <name>Zn(2+)</name>
        <dbReference type="ChEBI" id="CHEBI:29105"/>
    </ligand>
</feature>